<dbReference type="eggNOG" id="ENOG5032Z66">
    <property type="taxonomic scope" value="Bacteria"/>
</dbReference>
<gene>
    <name evidence="1" type="ORF">JCM15093_1388</name>
</gene>
<dbReference type="EMBL" id="BAJS01000005">
    <property type="protein sequence ID" value="GAK36240.1"/>
    <property type="molecule type" value="Genomic_DNA"/>
</dbReference>
<evidence type="ECO:0008006" key="3">
    <source>
        <dbReference type="Google" id="ProtNLM"/>
    </source>
</evidence>
<dbReference type="Gene3D" id="3.10.450.50">
    <property type="match status" value="1"/>
</dbReference>
<dbReference type="AlphaFoldDB" id="A0A069D1L9"/>
<name>A0A069D1L9_9BACE</name>
<keyword evidence="2" id="KW-1185">Reference proteome</keyword>
<organism evidence="1 2">
    <name type="scientific">Bacteroides graminisolvens DSM 19988 = JCM 15093</name>
    <dbReference type="NCBI Taxonomy" id="1121097"/>
    <lineage>
        <taxon>Bacteria</taxon>
        <taxon>Pseudomonadati</taxon>
        <taxon>Bacteroidota</taxon>
        <taxon>Bacteroidia</taxon>
        <taxon>Bacteroidales</taxon>
        <taxon>Bacteroidaceae</taxon>
        <taxon>Bacteroides</taxon>
    </lineage>
</organism>
<dbReference type="Pfam" id="PF16022">
    <property type="entry name" value="DUF4783"/>
    <property type="match status" value="1"/>
</dbReference>
<protein>
    <recommendedName>
        <fullName evidence="3">DUF4783 domain-containing protein</fullName>
    </recommendedName>
</protein>
<dbReference type="Proteomes" id="UP000027601">
    <property type="component" value="Unassembled WGS sequence"/>
</dbReference>
<dbReference type="STRING" id="1121097.GCA_000428125_01654"/>
<evidence type="ECO:0000313" key="2">
    <source>
        <dbReference type="Proteomes" id="UP000027601"/>
    </source>
</evidence>
<sequence length="142" mass="16270">MLTFAYLLMLLFMRKRVFLWMSALFLFVSVSLAQDIPAGLSIAFKKGNSQELSNYLGSKVNLIIQNRSSDVNNQTAQTMMADFFSKNKVIGFSVNHQGRRDESGFVIGTLTTDNGSFRVNCFFKRVDNRFLIYQIRIDKTNE</sequence>
<dbReference type="InterPro" id="IPR031977">
    <property type="entry name" value="DUF4783"/>
</dbReference>
<comment type="caution">
    <text evidence="1">The sequence shown here is derived from an EMBL/GenBank/DDBJ whole genome shotgun (WGS) entry which is preliminary data.</text>
</comment>
<proteinExistence type="predicted"/>
<accession>A0A069D1L9</accession>
<reference evidence="1 2" key="1">
    <citation type="journal article" date="2015" name="Microbes Environ.">
        <title>Distribution and evolution of nitrogen fixation genes in the phylum bacteroidetes.</title>
        <authorList>
            <person name="Inoue J."/>
            <person name="Oshima K."/>
            <person name="Suda W."/>
            <person name="Sakamoto M."/>
            <person name="Iino T."/>
            <person name="Noda S."/>
            <person name="Hongoh Y."/>
            <person name="Hattori M."/>
            <person name="Ohkuma M."/>
        </authorList>
    </citation>
    <scope>NUCLEOTIDE SEQUENCE [LARGE SCALE GENOMIC DNA]</scope>
    <source>
        <strain evidence="1 2">JCM 15093</strain>
    </source>
</reference>
<evidence type="ECO:0000313" key="1">
    <source>
        <dbReference type="EMBL" id="GAK36240.1"/>
    </source>
</evidence>